<accession>A0ACC2DM68</accession>
<name>A0ACC2DM68_DIPCM</name>
<proteinExistence type="predicted"/>
<comment type="caution">
    <text evidence="1">The sequence shown here is derived from an EMBL/GenBank/DDBJ whole genome shotgun (WGS) entry which is preliminary data.</text>
</comment>
<organism evidence="1 2">
    <name type="scientific">Diphasiastrum complanatum</name>
    <name type="common">Issler's clubmoss</name>
    <name type="synonym">Lycopodium complanatum</name>
    <dbReference type="NCBI Taxonomy" id="34168"/>
    <lineage>
        <taxon>Eukaryota</taxon>
        <taxon>Viridiplantae</taxon>
        <taxon>Streptophyta</taxon>
        <taxon>Embryophyta</taxon>
        <taxon>Tracheophyta</taxon>
        <taxon>Lycopodiopsida</taxon>
        <taxon>Lycopodiales</taxon>
        <taxon>Lycopodiaceae</taxon>
        <taxon>Lycopodioideae</taxon>
        <taxon>Diphasiastrum</taxon>
    </lineage>
</organism>
<reference evidence="2" key="1">
    <citation type="journal article" date="2024" name="Proc. Natl. Acad. Sci. U.S.A.">
        <title>Extraordinary preservation of gene collinearity over three hundred million years revealed in homosporous lycophytes.</title>
        <authorList>
            <person name="Li C."/>
            <person name="Wickell D."/>
            <person name="Kuo L.Y."/>
            <person name="Chen X."/>
            <person name="Nie B."/>
            <person name="Liao X."/>
            <person name="Peng D."/>
            <person name="Ji J."/>
            <person name="Jenkins J."/>
            <person name="Williams M."/>
            <person name="Shu S."/>
            <person name="Plott C."/>
            <person name="Barry K."/>
            <person name="Rajasekar S."/>
            <person name="Grimwood J."/>
            <person name="Han X."/>
            <person name="Sun S."/>
            <person name="Hou Z."/>
            <person name="He W."/>
            <person name="Dai G."/>
            <person name="Sun C."/>
            <person name="Schmutz J."/>
            <person name="Leebens-Mack J.H."/>
            <person name="Li F.W."/>
            <person name="Wang L."/>
        </authorList>
    </citation>
    <scope>NUCLEOTIDE SEQUENCE [LARGE SCALE GENOMIC DNA]</scope>
    <source>
        <strain evidence="2">cv. PW_Plant_1</strain>
    </source>
</reference>
<evidence type="ECO:0000313" key="2">
    <source>
        <dbReference type="Proteomes" id="UP001162992"/>
    </source>
</evidence>
<gene>
    <name evidence="1" type="ORF">O6H91_05G025600</name>
</gene>
<protein>
    <submittedName>
        <fullName evidence="1">Uncharacterized protein</fullName>
    </submittedName>
</protein>
<keyword evidence="2" id="KW-1185">Reference proteome</keyword>
<dbReference type="Proteomes" id="UP001162992">
    <property type="component" value="Chromosome 5"/>
</dbReference>
<dbReference type="EMBL" id="CM055096">
    <property type="protein sequence ID" value="KAJ7555187.1"/>
    <property type="molecule type" value="Genomic_DNA"/>
</dbReference>
<evidence type="ECO:0000313" key="1">
    <source>
        <dbReference type="EMBL" id="KAJ7555187.1"/>
    </source>
</evidence>
<sequence length="70" mass="7939">MCVLVLLFLRGAQSLMGSFCFGLNKPILKFHLQLYSSSKDLSNLKFDVVIIWQILNLILIKQGLQGPYPI</sequence>